<gene>
    <name evidence="1" type="ORF">UV8b_00882</name>
</gene>
<proteinExistence type="predicted"/>
<organism evidence="1 2">
    <name type="scientific">Ustilaginoidea virens</name>
    <name type="common">Rice false smut fungus</name>
    <name type="synonym">Villosiclava virens</name>
    <dbReference type="NCBI Taxonomy" id="1159556"/>
    <lineage>
        <taxon>Eukaryota</taxon>
        <taxon>Fungi</taxon>
        <taxon>Dikarya</taxon>
        <taxon>Ascomycota</taxon>
        <taxon>Pezizomycotina</taxon>
        <taxon>Sordariomycetes</taxon>
        <taxon>Hypocreomycetidae</taxon>
        <taxon>Hypocreales</taxon>
        <taxon>Clavicipitaceae</taxon>
        <taxon>Ustilaginoidea</taxon>
    </lineage>
</organism>
<evidence type="ECO:0000313" key="1">
    <source>
        <dbReference type="EMBL" id="QUC16641.1"/>
    </source>
</evidence>
<protein>
    <recommendedName>
        <fullName evidence="3">Ubiquitin fusion degradation protein</fullName>
    </recommendedName>
</protein>
<dbReference type="Proteomes" id="UP000027002">
    <property type="component" value="Chromosome 1"/>
</dbReference>
<dbReference type="AlphaFoldDB" id="A0A8E5MER1"/>
<evidence type="ECO:0008006" key="3">
    <source>
        <dbReference type="Google" id="ProtNLM"/>
    </source>
</evidence>
<dbReference type="EMBL" id="CP072753">
    <property type="protein sequence ID" value="QUC16641.1"/>
    <property type="molecule type" value="Genomic_DNA"/>
</dbReference>
<keyword evidence="2" id="KW-1185">Reference proteome</keyword>
<dbReference type="KEGG" id="uvi:66061660"/>
<dbReference type="OrthoDB" id="5345494at2759"/>
<dbReference type="GeneID" id="66061660"/>
<accession>A0A8E5MER1</accession>
<name>A0A8E5MER1_USTVR</name>
<reference evidence="1" key="1">
    <citation type="submission" date="2020-03" db="EMBL/GenBank/DDBJ databases">
        <title>A mixture of massive structural variations and highly conserved coding sequences in Ustilaginoidea virens genome.</title>
        <authorList>
            <person name="Zhang K."/>
            <person name="Zhao Z."/>
            <person name="Zhang Z."/>
            <person name="Li Y."/>
            <person name="Hsiang T."/>
            <person name="Sun W."/>
        </authorList>
    </citation>
    <scope>NUCLEOTIDE SEQUENCE</scope>
    <source>
        <strain evidence="1">UV-8b</strain>
    </source>
</reference>
<dbReference type="RefSeq" id="XP_042994314.1">
    <property type="nucleotide sequence ID" value="XM_043138380.1"/>
</dbReference>
<sequence>MRQATQHSPTREEPERHTITLFDVLHNSLILRTIAPYLPINSLLQLSASNKEFQSLIYSTPGVFRHLDLTHIKRAKSDVPIDNGGERWRNVQLHDGLTEDEYYSSGPLGGIFSVLRQKHILQDVQTLVLDGMSVTADLCYAIINDASYSVRILSIREVRNLNQGKLRAALQYSCRPGRPKNSPRVKALYVFGPQESTRRGIHNSSFGLGWNHKSKPALTWSLAQEGEDWWSKKGRILTRRISPEWVNCMAACAGLIAFDAVLCQGPRHVNSPVFGCPSMPADTAPAVASHALGGCDGCGKAPEGLLAQDASSPFSLPLLTPLPILTSSVQSATRPTQRGLSFVPRCFDCIRERYCTCCNKWWCESCYQLPGHSQDVGMNSFLVLDDDSAASIAQILDMQEAVSKTKSRVSKSCWECGNNCDSCITKTQRVCNKCCAGYCTVHNEGSSSEFCDWCVSRGRGLGRQEPKSTGMKNALSGVPTCLTRRRMRDAVTRPLL</sequence>
<evidence type="ECO:0000313" key="2">
    <source>
        <dbReference type="Proteomes" id="UP000027002"/>
    </source>
</evidence>